<dbReference type="GO" id="GO:0043565">
    <property type="term" value="F:sequence-specific DNA binding"/>
    <property type="evidence" value="ECO:0007669"/>
    <property type="project" value="InterPro"/>
</dbReference>
<name>A0A4U8UZJ9_STECR</name>
<dbReference type="SMART" id="SM00399">
    <property type="entry name" value="ZnF_C4"/>
    <property type="match status" value="1"/>
</dbReference>
<evidence type="ECO:0000256" key="5">
    <source>
        <dbReference type="ARBA" id="ARBA00023015"/>
    </source>
</evidence>
<dbReference type="Gene3D" id="3.30.50.10">
    <property type="entry name" value="Erythroid Transcription Factor GATA-1, subunit A"/>
    <property type="match status" value="1"/>
</dbReference>
<keyword evidence="12" id="KW-1185">Reference proteome</keyword>
<comment type="caution">
    <text evidence="11">The sequence shown here is derived from an EMBL/GenBank/DDBJ whole genome shotgun (WGS) entry which is preliminary data.</text>
</comment>
<organism evidence="11 12">
    <name type="scientific">Steinernema carpocapsae</name>
    <name type="common">Entomopathogenic nematode</name>
    <dbReference type="NCBI Taxonomy" id="34508"/>
    <lineage>
        <taxon>Eukaryota</taxon>
        <taxon>Metazoa</taxon>
        <taxon>Ecdysozoa</taxon>
        <taxon>Nematoda</taxon>
        <taxon>Chromadorea</taxon>
        <taxon>Rhabditida</taxon>
        <taxon>Tylenchina</taxon>
        <taxon>Panagrolaimomorpha</taxon>
        <taxon>Strongyloidoidea</taxon>
        <taxon>Steinernematidae</taxon>
        <taxon>Steinernema</taxon>
    </lineage>
</organism>
<evidence type="ECO:0000259" key="10">
    <source>
        <dbReference type="PROSITE" id="PS51030"/>
    </source>
</evidence>
<dbReference type="InterPro" id="IPR050274">
    <property type="entry name" value="Nuclear_hormone_rcpt_NR2"/>
</dbReference>
<dbReference type="EMBL" id="AZBU02000001">
    <property type="protein sequence ID" value="TMS38379.1"/>
    <property type="molecule type" value="Genomic_DNA"/>
</dbReference>
<keyword evidence="4" id="KW-0862">Zinc</keyword>
<keyword evidence="9" id="KW-0539">Nucleus</keyword>
<reference evidence="11 12" key="2">
    <citation type="journal article" date="2019" name="G3 (Bethesda)">
        <title>Hybrid Assembly of the Genome of the Entomopathogenic Nematode Steinernema carpocapsae Identifies the X-Chromosome.</title>
        <authorList>
            <person name="Serra L."/>
            <person name="Macchietto M."/>
            <person name="Macias-Munoz A."/>
            <person name="McGill C.J."/>
            <person name="Rodriguez I.M."/>
            <person name="Rodriguez B."/>
            <person name="Murad R."/>
            <person name="Mortazavi A."/>
        </authorList>
    </citation>
    <scope>NUCLEOTIDE SEQUENCE [LARGE SCALE GENOMIC DNA]</scope>
    <source>
        <strain evidence="11 12">ALL</strain>
    </source>
</reference>
<dbReference type="PANTHER" id="PTHR24083">
    <property type="entry name" value="NUCLEAR HORMONE RECEPTOR"/>
    <property type="match status" value="1"/>
</dbReference>
<evidence type="ECO:0000256" key="9">
    <source>
        <dbReference type="ARBA" id="ARBA00023242"/>
    </source>
</evidence>
<feature type="domain" description="Nuclear receptor" evidence="10">
    <location>
        <begin position="13"/>
        <end position="103"/>
    </location>
</feature>
<dbReference type="GO" id="GO:0003700">
    <property type="term" value="F:DNA-binding transcription factor activity"/>
    <property type="evidence" value="ECO:0007669"/>
    <property type="project" value="InterPro"/>
</dbReference>
<dbReference type="Proteomes" id="UP000298663">
    <property type="component" value="Unassembled WGS sequence"/>
</dbReference>
<evidence type="ECO:0000256" key="8">
    <source>
        <dbReference type="ARBA" id="ARBA00023170"/>
    </source>
</evidence>
<keyword evidence="3" id="KW-0863">Zinc-finger</keyword>
<dbReference type="PROSITE" id="PS51030">
    <property type="entry name" value="NUCLEAR_REC_DBD_2"/>
    <property type="match status" value="1"/>
</dbReference>
<evidence type="ECO:0000256" key="1">
    <source>
        <dbReference type="ARBA" id="ARBA00005993"/>
    </source>
</evidence>
<dbReference type="InterPro" id="IPR001628">
    <property type="entry name" value="Znf_hrmn_rcpt"/>
</dbReference>
<keyword evidence="2" id="KW-0479">Metal-binding</keyword>
<protein>
    <recommendedName>
        <fullName evidence="10">Nuclear receptor domain-containing protein</fullName>
    </recommendedName>
</protein>
<dbReference type="SUPFAM" id="SSF57716">
    <property type="entry name" value="Glucocorticoid receptor-like (DNA-binding domain)"/>
    <property type="match status" value="1"/>
</dbReference>
<dbReference type="InterPro" id="IPR013088">
    <property type="entry name" value="Znf_NHR/GATA"/>
</dbReference>
<evidence type="ECO:0000256" key="7">
    <source>
        <dbReference type="ARBA" id="ARBA00023163"/>
    </source>
</evidence>
<keyword evidence="7" id="KW-0804">Transcription</keyword>
<dbReference type="AlphaFoldDB" id="A0A4U8UZJ9"/>
<evidence type="ECO:0000256" key="6">
    <source>
        <dbReference type="ARBA" id="ARBA00023125"/>
    </source>
</evidence>
<dbReference type="GO" id="GO:0008270">
    <property type="term" value="F:zinc ion binding"/>
    <property type="evidence" value="ECO:0007669"/>
    <property type="project" value="UniProtKB-KW"/>
</dbReference>
<reference evidence="11 12" key="1">
    <citation type="journal article" date="2015" name="Genome Biol.">
        <title>Comparative genomics of Steinernema reveals deeply conserved gene regulatory networks.</title>
        <authorList>
            <person name="Dillman A.R."/>
            <person name="Macchietto M."/>
            <person name="Porter C.F."/>
            <person name="Rogers A."/>
            <person name="Williams B."/>
            <person name="Antoshechkin I."/>
            <person name="Lee M.M."/>
            <person name="Goodwin Z."/>
            <person name="Lu X."/>
            <person name="Lewis E.E."/>
            <person name="Goodrich-Blair H."/>
            <person name="Stock S.P."/>
            <person name="Adams B.J."/>
            <person name="Sternberg P.W."/>
            <person name="Mortazavi A."/>
        </authorList>
    </citation>
    <scope>NUCLEOTIDE SEQUENCE [LARGE SCALE GENOMIC DNA]</scope>
    <source>
        <strain evidence="11 12">ALL</strain>
    </source>
</reference>
<evidence type="ECO:0000256" key="2">
    <source>
        <dbReference type="ARBA" id="ARBA00022723"/>
    </source>
</evidence>
<keyword evidence="5" id="KW-0805">Transcription regulation</keyword>
<evidence type="ECO:0000256" key="4">
    <source>
        <dbReference type="ARBA" id="ARBA00022833"/>
    </source>
</evidence>
<accession>A0A4U8UZJ9</accession>
<sequence length="577" mass="66705">MDKLLVQYSTDVYPVCPVCGVPKTKLQLCRNFGVLCCNGCAAFFRRSSIAGPLECLGQPGTSCARNVLRQNEGVPEPKKVRVCRHCRYQNCLKIGMKPPDVNAPPRRYGRLREPNLRRSKAEEFPMITQLTQVFCCWEAKRVLDPSCKVLGTSLAEESFFSSEDYKVKVRDDMNQLTSLLQSYFYICSLPTPRAFSEVAKTMMEIYIPFAKILCNMHWNFDQHGRIKEETKFFVYPNASFALCPHMTAEYFKRYNWKKGSSKGDVNVDLPMLLCAELARESLVVMRSTLTVLQLFADFIQSPEDKAIVMLLMFIKWNQTGPHEELKWPEQTKKKIEKEIKKYLKHTGRGTLSSSGLEEVIRRLAMHADEYRYYNQRVRHVLPKSAFAEIQEITMDAAAPVVQDDWLHHSHSYNEWYCKPQSHTYRKFSQVAPGPFVQSLGFETQPQSNRFEFSACCPYQRHILNARAQSYPVQNKCVSSSSEEYNNPQNIDYYQTVPVQTLPASYSDLYYPVHQVAHNAGWTGWYPNSQNGQLYQPQQEIEEPDPFAPYPELPLKFRTSCREDQIPQSVEYQYPAPQ</sequence>
<evidence type="ECO:0000313" key="11">
    <source>
        <dbReference type="EMBL" id="TMS38379.1"/>
    </source>
</evidence>
<proteinExistence type="inferred from homology"/>
<comment type="similarity">
    <text evidence="1">Belongs to the nuclear hormone receptor family.</text>
</comment>
<keyword evidence="6" id="KW-0238">DNA-binding</keyword>
<evidence type="ECO:0000256" key="3">
    <source>
        <dbReference type="ARBA" id="ARBA00022771"/>
    </source>
</evidence>
<dbReference type="STRING" id="34508.A0A4U8UZJ9"/>
<gene>
    <name evidence="11" type="ORF">L596_005118</name>
</gene>
<evidence type="ECO:0000313" key="12">
    <source>
        <dbReference type="Proteomes" id="UP000298663"/>
    </source>
</evidence>
<keyword evidence="8" id="KW-0675">Receptor</keyword>
<dbReference type="Pfam" id="PF00105">
    <property type="entry name" value="zf-C4"/>
    <property type="match status" value="1"/>
</dbReference>